<dbReference type="STRING" id="428127.EUBDOL_00373"/>
<accession>A8R8Q1</accession>
<dbReference type="Proteomes" id="UP000004090">
    <property type="component" value="Unassembled WGS sequence"/>
</dbReference>
<feature type="compositionally biased region" description="Basic and acidic residues" evidence="1">
    <location>
        <begin position="307"/>
        <end position="320"/>
    </location>
</feature>
<dbReference type="Gene3D" id="3.30.930.30">
    <property type="match status" value="1"/>
</dbReference>
<sequence length="320" mass="37235">MKKFVRHNKLPNICGRANYITNEKKQEEIVCQSAFIDFTDYANFEVNHKKSDKENNQGRENIIAIPNSWYELPKEKLEKRCQKLAELSCGKSTDMMWACHWNKSRTNLHIHVIFSEREKLPEEEVKRYDRDIYLTNEGKIAKKKSDRATDPITGEMLPPVHRKGEIKEGGFSAKNEEYKSNSWLEDIKSQLQAEMERMGAVFDAPGILHEYHEGKGTESATIKKKNELIRAINKKLEQLRPMLQASLFEKIVIKIKKSIANLEGIKSYVEYCIDKANKITHQEPQKKQFEHSLSSIKGLGTQSLKTTSERTKKRSYDRER</sequence>
<name>A8R8Q1_9FIRM</name>
<reference evidence="2 3" key="1">
    <citation type="submission" date="2007-09" db="EMBL/GenBank/DDBJ databases">
        <title>Draft genome sequence of Eubacterium dolichum (DSM 3991).</title>
        <authorList>
            <person name="Sudarsanam P."/>
            <person name="Ley R."/>
            <person name="Guruge J."/>
            <person name="Turnbaugh P.J."/>
            <person name="Mahowald M."/>
            <person name="Liep D."/>
            <person name="Gordon J."/>
        </authorList>
    </citation>
    <scope>NUCLEOTIDE SEQUENCE [LARGE SCALE GENOMIC DNA]</scope>
    <source>
        <strain evidence="2 3">DSM 3991</strain>
    </source>
</reference>
<protein>
    <recommendedName>
        <fullName evidence="4">MobA/MobL protein domain-containing protein</fullName>
    </recommendedName>
</protein>
<proteinExistence type="predicted"/>
<dbReference type="eggNOG" id="ENOG50342R6">
    <property type="taxonomic scope" value="Bacteria"/>
</dbReference>
<dbReference type="EMBL" id="ABAW02000016">
    <property type="protein sequence ID" value="EDP12042.1"/>
    <property type="molecule type" value="Genomic_DNA"/>
</dbReference>
<evidence type="ECO:0000313" key="2">
    <source>
        <dbReference type="EMBL" id="EDP12042.1"/>
    </source>
</evidence>
<gene>
    <name evidence="2" type="ORF">EUBDOL_00373</name>
</gene>
<dbReference type="GeneID" id="92792710"/>
<evidence type="ECO:0000313" key="3">
    <source>
        <dbReference type="Proteomes" id="UP000004090"/>
    </source>
</evidence>
<dbReference type="AlphaFoldDB" id="A8R8Q1"/>
<feature type="region of interest" description="Disordered" evidence="1">
    <location>
        <begin position="282"/>
        <end position="320"/>
    </location>
</feature>
<organism evidence="2 3">
    <name type="scientific">Amedibacillus dolichus DSM 3991</name>
    <dbReference type="NCBI Taxonomy" id="428127"/>
    <lineage>
        <taxon>Bacteria</taxon>
        <taxon>Bacillati</taxon>
        <taxon>Bacillota</taxon>
        <taxon>Erysipelotrichia</taxon>
        <taxon>Erysipelotrichales</taxon>
        <taxon>Erysipelotrichaceae</taxon>
        <taxon>Amedibacillus</taxon>
    </lineage>
</organism>
<comment type="caution">
    <text evidence="2">The sequence shown here is derived from an EMBL/GenBank/DDBJ whole genome shotgun (WGS) entry which is preliminary data.</text>
</comment>
<evidence type="ECO:0008006" key="4">
    <source>
        <dbReference type="Google" id="ProtNLM"/>
    </source>
</evidence>
<feature type="compositionally biased region" description="Polar residues" evidence="1">
    <location>
        <begin position="291"/>
        <end position="306"/>
    </location>
</feature>
<dbReference type="HOGENOM" id="CLU_868032_0_0_9"/>
<evidence type="ECO:0000256" key="1">
    <source>
        <dbReference type="SAM" id="MobiDB-lite"/>
    </source>
</evidence>
<dbReference type="RefSeq" id="WP_004798024.1">
    <property type="nucleotide sequence ID" value="NZ_DS483472.1"/>
</dbReference>
<reference evidence="2 3" key="2">
    <citation type="submission" date="2007-09" db="EMBL/GenBank/DDBJ databases">
        <authorList>
            <person name="Fulton L."/>
            <person name="Clifton S."/>
            <person name="Fulton B."/>
            <person name="Xu J."/>
            <person name="Minx P."/>
            <person name="Pepin K.H."/>
            <person name="Johnson M."/>
            <person name="Thiruvilangam P."/>
            <person name="Bhonagiri V."/>
            <person name="Nash W.E."/>
            <person name="Mardis E.R."/>
            <person name="Wilson R.K."/>
        </authorList>
    </citation>
    <scope>NUCLEOTIDE SEQUENCE [LARGE SCALE GENOMIC DNA]</scope>
    <source>
        <strain evidence="2 3">DSM 3991</strain>
    </source>
</reference>